<dbReference type="InterPro" id="IPR002151">
    <property type="entry name" value="Kinesin_light"/>
</dbReference>
<keyword evidence="4" id="KW-0802">TPR repeat</keyword>
<organism evidence="5 6">
    <name type="scientific">Penicillium atrosanguineum</name>
    <dbReference type="NCBI Taxonomy" id="1132637"/>
    <lineage>
        <taxon>Eukaryota</taxon>
        <taxon>Fungi</taxon>
        <taxon>Dikarya</taxon>
        <taxon>Ascomycota</taxon>
        <taxon>Pezizomycotina</taxon>
        <taxon>Eurotiomycetes</taxon>
        <taxon>Eurotiomycetidae</taxon>
        <taxon>Eurotiales</taxon>
        <taxon>Aspergillaceae</taxon>
        <taxon>Penicillium</taxon>
    </lineage>
</organism>
<dbReference type="PANTHER" id="PTHR45783:SF3">
    <property type="entry name" value="KINESIN LIGHT CHAIN"/>
    <property type="match status" value="1"/>
</dbReference>
<dbReference type="Pfam" id="PF13374">
    <property type="entry name" value="TPR_10"/>
    <property type="match status" value="1"/>
</dbReference>
<sequence length="108" mass="12284">MLTMSMVLGREHPDTLISVSNLGNVLGSQWKYTEAEAIHRRDLKASEQVLRREHPDTLSSVSNLDNVLFFQGKYEKGKNDVSTGTRRIDRGDWTYTSYPKPVTSLDIL</sequence>
<evidence type="ECO:0000313" key="6">
    <source>
        <dbReference type="Proteomes" id="UP001147746"/>
    </source>
</evidence>
<keyword evidence="3" id="KW-0677">Repeat</keyword>
<dbReference type="InterPro" id="IPR011990">
    <property type="entry name" value="TPR-like_helical_dom_sf"/>
</dbReference>
<dbReference type="SUPFAM" id="SSF48452">
    <property type="entry name" value="TPR-like"/>
    <property type="match status" value="1"/>
</dbReference>
<dbReference type="GO" id="GO:0019894">
    <property type="term" value="F:kinesin binding"/>
    <property type="evidence" value="ECO:0007669"/>
    <property type="project" value="TreeGrafter"/>
</dbReference>
<dbReference type="GO" id="GO:0007018">
    <property type="term" value="P:microtubule-based movement"/>
    <property type="evidence" value="ECO:0007669"/>
    <property type="project" value="TreeGrafter"/>
</dbReference>
<evidence type="ECO:0000313" key="5">
    <source>
        <dbReference type="EMBL" id="KAJ5302746.1"/>
    </source>
</evidence>
<dbReference type="GO" id="GO:0005871">
    <property type="term" value="C:kinesin complex"/>
    <property type="evidence" value="ECO:0007669"/>
    <property type="project" value="InterPro"/>
</dbReference>
<comment type="caution">
    <text evidence="5">The sequence shown here is derived from an EMBL/GenBank/DDBJ whole genome shotgun (WGS) entry which is preliminary data.</text>
</comment>
<keyword evidence="6" id="KW-1185">Reference proteome</keyword>
<name>A0A9W9U000_9EURO</name>
<evidence type="ECO:0000256" key="2">
    <source>
        <dbReference type="ARBA" id="ARBA00022490"/>
    </source>
</evidence>
<keyword evidence="2" id="KW-0963">Cytoplasm</keyword>
<reference evidence="5" key="1">
    <citation type="submission" date="2022-12" db="EMBL/GenBank/DDBJ databases">
        <authorList>
            <person name="Petersen C."/>
        </authorList>
    </citation>
    <scope>NUCLEOTIDE SEQUENCE</scope>
    <source>
        <strain evidence="5">IBT 21472</strain>
    </source>
</reference>
<protein>
    <submittedName>
        <fullName evidence="5">Uncharacterized protein</fullName>
    </submittedName>
</protein>
<reference evidence="5" key="2">
    <citation type="journal article" date="2023" name="IMA Fungus">
        <title>Comparative genomic study of the Penicillium genus elucidates a diverse pangenome and 15 lateral gene transfer events.</title>
        <authorList>
            <person name="Petersen C."/>
            <person name="Sorensen T."/>
            <person name="Nielsen M.R."/>
            <person name="Sondergaard T.E."/>
            <person name="Sorensen J.L."/>
            <person name="Fitzpatrick D.A."/>
            <person name="Frisvad J.C."/>
            <person name="Nielsen K.L."/>
        </authorList>
    </citation>
    <scope>NUCLEOTIDE SEQUENCE</scope>
    <source>
        <strain evidence="5">IBT 21472</strain>
    </source>
</reference>
<evidence type="ECO:0000256" key="3">
    <source>
        <dbReference type="ARBA" id="ARBA00022737"/>
    </source>
</evidence>
<dbReference type="GO" id="GO:0005737">
    <property type="term" value="C:cytoplasm"/>
    <property type="evidence" value="ECO:0007669"/>
    <property type="project" value="UniProtKB-SubCell"/>
</dbReference>
<dbReference type="Gene3D" id="1.25.40.10">
    <property type="entry name" value="Tetratricopeptide repeat domain"/>
    <property type="match status" value="1"/>
</dbReference>
<comment type="subcellular location">
    <subcellularLocation>
        <location evidence="1">Cytoplasm</location>
    </subcellularLocation>
</comment>
<proteinExistence type="predicted"/>
<dbReference type="AlphaFoldDB" id="A0A9W9U000"/>
<dbReference type="Proteomes" id="UP001147746">
    <property type="component" value="Unassembled WGS sequence"/>
</dbReference>
<evidence type="ECO:0000256" key="1">
    <source>
        <dbReference type="ARBA" id="ARBA00004496"/>
    </source>
</evidence>
<evidence type="ECO:0000256" key="4">
    <source>
        <dbReference type="ARBA" id="ARBA00022803"/>
    </source>
</evidence>
<dbReference type="EMBL" id="JAPZBO010000009">
    <property type="protein sequence ID" value="KAJ5302746.1"/>
    <property type="molecule type" value="Genomic_DNA"/>
</dbReference>
<dbReference type="PANTHER" id="PTHR45783">
    <property type="entry name" value="KINESIN LIGHT CHAIN"/>
    <property type="match status" value="1"/>
</dbReference>
<accession>A0A9W9U000</accession>
<gene>
    <name evidence="5" type="ORF">N7476_009545</name>
</gene>